<evidence type="ECO:0000313" key="3">
    <source>
        <dbReference type="Proteomes" id="UP000182486"/>
    </source>
</evidence>
<dbReference type="InterPro" id="IPR051908">
    <property type="entry name" value="Ribosomal_N-acetyltransferase"/>
</dbReference>
<sequence length="377" mass="40661">MIVPAIPCDGVRLRVLRPEDLDDLLACYNDPDMRRFTTVLPVPFTREHADEYIHDLAPRMFAAGGGLYAVADPVTDRLLGGVGIDRLQPGRAQAEIGYWTGTWARRRGVATAAVRALAGHAFDTGLARLELLTHRENAASQRVALAAGFRPEGVRRAALPGHDDARDDALAYARLADDPPGPVERLLPDLPGGELTDGVVTLRPLAGSDLAFYAELHSQEDVVATTVPPVPPSPEEMRRRCAWSASRWLAGDRADLVIVDTATGTPTGEIGLYYQEPGTGQAMIGYSMLAAWRGRGYPTRAAQLLSLWAFAETGIARLIAGALPTNVGSQRVLEKAGFKREAYLRSRLPGAGGRRSDDVQFALLAEDLLTEGPRLDG</sequence>
<gene>
    <name evidence="2" type="ORF">BG844_01125</name>
</gene>
<dbReference type="Pfam" id="PF13302">
    <property type="entry name" value="Acetyltransf_3"/>
    <property type="match status" value="2"/>
</dbReference>
<keyword evidence="3" id="KW-1185">Reference proteome</keyword>
<dbReference type="Gene3D" id="3.40.630.30">
    <property type="match status" value="2"/>
</dbReference>
<dbReference type="SUPFAM" id="SSF55729">
    <property type="entry name" value="Acyl-CoA N-acyltransferases (Nat)"/>
    <property type="match status" value="2"/>
</dbReference>
<evidence type="ECO:0000259" key="1">
    <source>
        <dbReference type="PROSITE" id="PS51186"/>
    </source>
</evidence>
<comment type="caution">
    <text evidence="2">The sequence shown here is derived from an EMBL/GenBank/DDBJ whole genome shotgun (WGS) entry which is preliminary data.</text>
</comment>
<dbReference type="InterPro" id="IPR000182">
    <property type="entry name" value="GNAT_dom"/>
</dbReference>
<dbReference type="GO" id="GO:0005737">
    <property type="term" value="C:cytoplasm"/>
    <property type="evidence" value="ECO:0007669"/>
    <property type="project" value="TreeGrafter"/>
</dbReference>
<proteinExistence type="predicted"/>
<dbReference type="PANTHER" id="PTHR43441:SF10">
    <property type="entry name" value="ACETYLTRANSFERASE"/>
    <property type="match status" value="1"/>
</dbReference>
<feature type="domain" description="N-acetyltransferase" evidence="1">
    <location>
        <begin position="11"/>
        <end position="177"/>
    </location>
</feature>
<name>A0A1K0FTI3_9ACTN</name>
<feature type="domain" description="N-acetyltransferase" evidence="1">
    <location>
        <begin position="200"/>
        <end position="366"/>
    </location>
</feature>
<dbReference type="RefSeq" id="WP_071802803.1">
    <property type="nucleotide sequence ID" value="NZ_MEIA01000005.1"/>
</dbReference>
<dbReference type="PANTHER" id="PTHR43441">
    <property type="entry name" value="RIBOSOMAL-PROTEIN-SERINE ACETYLTRANSFERASE"/>
    <property type="match status" value="1"/>
</dbReference>
<dbReference type="PROSITE" id="PS51186">
    <property type="entry name" value="GNAT"/>
    <property type="match status" value="2"/>
</dbReference>
<accession>A0A1K0FTI3</accession>
<dbReference type="EMBL" id="MEIA01000005">
    <property type="protein sequence ID" value="OJF16097.1"/>
    <property type="molecule type" value="Genomic_DNA"/>
</dbReference>
<evidence type="ECO:0000313" key="2">
    <source>
        <dbReference type="EMBL" id="OJF16097.1"/>
    </source>
</evidence>
<dbReference type="InterPro" id="IPR016181">
    <property type="entry name" value="Acyl_CoA_acyltransferase"/>
</dbReference>
<keyword evidence="2" id="KW-0808">Transferase</keyword>
<dbReference type="AlphaFoldDB" id="A0A1K0FTI3"/>
<protein>
    <submittedName>
        <fullName evidence="2">GNAT family N-acetyltransferase</fullName>
    </submittedName>
</protein>
<dbReference type="GO" id="GO:0008999">
    <property type="term" value="F:protein-N-terminal-alanine acetyltransferase activity"/>
    <property type="evidence" value="ECO:0007669"/>
    <property type="project" value="TreeGrafter"/>
</dbReference>
<dbReference type="Proteomes" id="UP000182486">
    <property type="component" value="Unassembled WGS sequence"/>
</dbReference>
<reference evidence="2 3" key="1">
    <citation type="submission" date="2016-09" db="EMBL/GenBank/DDBJ databases">
        <title>Couchioplanes caeruleus draft genome sequence.</title>
        <authorList>
            <person name="Sheehan J."/>
            <person name="Caffrey P."/>
        </authorList>
    </citation>
    <scope>NUCLEOTIDE SEQUENCE [LARGE SCALE GENOMIC DNA]</scope>
    <source>
        <strain evidence="2 3">DSM 43634</strain>
    </source>
</reference>
<organism evidence="2 3">
    <name type="scientific">Couchioplanes caeruleus subsp. caeruleus</name>
    <dbReference type="NCBI Taxonomy" id="56427"/>
    <lineage>
        <taxon>Bacteria</taxon>
        <taxon>Bacillati</taxon>
        <taxon>Actinomycetota</taxon>
        <taxon>Actinomycetes</taxon>
        <taxon>Micromonosporales</taxon>
        <taxon>Micromonosporaceae</taxon>
        <taxon>Couchioplanes</taxon>
    </lineage>
</organism>
<dbReference type="GO" id="GO:1990189">
    <property type="term" value="F:protein N-terminal-serine acetyltransferase activity"/>
    <property type="evidence" value="ECO:0007669"/>
    <property type="project" value="TreeGrafter"/>
</dbReference>